<evidence type="ECO:0000313" key="2">
    <source>
        <dbReference type="Proteomes" id="UP000054279"/>
    </source>
</evidence>
<dbReference type="EMBL" id="KN837207">
    <property type="protein sequence ID" value="KIJ33881.1"/>
    <property type="molecule type" value="Genomic_DNA"/>
</dbReference>
<protein>
    <submittedName>
        <fullName evidence="1">Uncharacterized protein</fullName>
    </submittedName>
</protein>
<evidence type="ECO:0000313" key="1">
    <source>
        <dbReference type="EMBL" id="KIJ33881.1"/>
    </source>
</evidence>
<sequence>MTRVDAYLGNQTVFDETLFQQIYSLSNNPKLVFTSPRILSAYSEAVFPTFSVNGRLNNRQLTIDAARSFFDPQMMPNDFYGQPAPVNFSTIEPLVKEIFNKHPFTPGVNKGTNNFVLMPNTPALGDFCGIYEDIVARIIPIQYPNPTDALRTAINTNQDFLFEAVMLNITVLRSSLMAWIKRT</sequence>
<dbReference type="Proteomes" id="UP000054279">
    <property type="component" value="Unassembled WGS sequence"/>
</dbReference>
<gene>
    <name evidence="1" type="ORF">M422DRAFT_264174</name>
</gene>
<accession>A0A0C9V9D4</accession>
<dbReference type="AlphaFoldDB" id="A0A0C9V9D4"/>
<dbReference type="GO" id="GO:0004601">
    <property type="term" value="F:peroxidase activity"/>
    <property type="evidence" value="ECO:0007669"/>
    <property type="project" value="InterPro"/>
</dbReference>
<name>A0A0C9V9D4_SPHS4</name>
<dbReference type="InterPro" id="IPR036851">
    <property type="entry name" value="Chloroperoxidase-like_sf"/>
</dbReference>
<dbReference type="HOGENOM" id="CLU_126714_0_0_1"/>
<dbReference type="OrthoDB" id="2542103at2759"/>
<dbReference type="Gene3D" id="1.10.489.10">
    <property type="entry name" value="Chloroperoxidase-like"/>
    <property type="match status" value="1"/>
</dbReference>
<proteinExistence type="predicted"/>
<keyword evidence="2" id="KW-1185">Reference proteome</keyword>
<reference evidence="1 2" key="1">
    <citation type="submission" date="2014-06" db="EMBL/GenBank/DDBJ databases">
        <title>Evolutionary Origins and Diversification of the Mycorrhizal Mutualists.</title>
        <authorList>
            <consortium name="DOE Joint Genome Institute"/>
            <consortium name="Mycorrhizal Genomics Consortium"/>
            <person name="Kohler A."/>
            <person name="Kuo A."/>
            <person name="Nagy L.G."/>
            <person name="Floudas D."/>
            <person name="Copeland A."/>
            <person name="Barry K.W."/>
            <person name="Cichocki N."/>
            <person name="Veneault-Fourrey C."/>
            <person name="LaButti K."/>
            <person name="Lindquist E.A."/>
            <person name="Lipzen A."/>
            <person name="Lundell T."/>
            <person name="Morin E."/>
            <person name="Murat C."/>
            <person name="Riley R."/>
            <person name="Ohm R."/>
            <person name="Sun H."/>
            <person name="Tunlid A."/>
            <person name="Henrissat B."/>
            <person name="Grigoriev I.V."/>
            <person name="Hibbett D.S."/>
            <person name="Martin F."/>
        </authorList>
    </citation>
    <scope>NUCLEOTIDE SEQUENCE [LARGE SCALE GENOMIC DNA]</scope>
    <source>
        <strain evidence="1 2">SS14</strain>
    </source>
</reference>
<organism evidence="1 2">
    <name type="scientific">Sphaerobolus stellatus (strain SS14)</name>
    <dbReference type="NCBI Taxonomy" id="990650"/>
    <lineage>
        <taxon>Eukaryota</taxon>
        <taxon>Fungi</taxon>
        <taxon>Dikarya</taxon>
        <taxon>Basidiomycota</taxon>
        <taxon>Agaricomycotina</taxon>
        <taxon>Agaricomycetes</taxon>
        <taxon>Phallomycetidae</taxon>
        <taxon>Geastrales</taxon>
        <taxon>Sphaerobolaceae</taxon>
        <taxon>Sphaerobolus</taxon>
    </lineage>
</organism>